<accession>A0A381ZY88</accession>
<dbReference type="Pfam" id="PF01546">
    <property type="entry name" value="Peptidase_M20"/>
    <property type="match status" value="1"/>
</dbReference>
<dbReference type="PANTHER" id="PTHR32494">
    <property type="entry name" value="ALLANTOATE DEIMINASE-RELATED"/>
    <property type="match status" value="1"/>
</dbReference>
<dbReference type="NCBIfam" id="TIGR01879">
    <property type="entry name" value="hydantase"/>
    <property type="match status" value="1"/>
</dbReference>
<evidence type="ECO:0000313" key="2">
    <source>
        <dbReference type="EMBL" id="SVA94190.1"/>
    </source>
</evidence>
<dbReference type="AlphaFoldDB" id="A0A381ZY88"/>
<dbReference type="EMBL" id="UINC01023137">
    <property type="protein sequence ID" value="SVA94190.1"/>
    <property type="molecule type" value="Genomic_DNA"/>
</dbReference>
<organism evidence="2">
    <name type="scientific">marine metagenome</name>
    <dbReference type="NCBI Taxonomy" id="408172"/>
    <lineage>
        <taxon>unclassified sequences</taxon>
        <taxon>metagenomes</taxon>
        <taxon>ecological metagenomes</taxon>
    </lineage>
</organism>
<name>A0A381ZY88_9ZZZZ</name>
<feature type="non-terminal residue" evidence="2">
    <location>
        <position position="251"/>
    </location>
</feature>
<sequence length="251" mass="27352">MQNDKLFVNGERLWSSLMEMAEVGATSKGGCNRQALTDEDKVGRDIFVGWCAHAGCTVRVDAMGNLFARRTGRDESLAPVIAGSHLDTQPTGGKFDGVYGVLAGLEVVRTLNDEKLATDRSLEIVVWTNEEGARFSPAMIGSGVWAGEFSLEYGHGRTDKNGISIGEELERLGYLDEVSIDEKDVAAAFELHIEQGPILENEGLTIGVLTGVQGMNWYDLTIEGDACHAGPTPMEDRRDPFMGLHSIVKRY</sequence>
<keyword evidence="1" id="KW-0378">Hydrolase</keyword>
<dbReference type="GO" id="GO:0016813">
    <property type="term" value="F:hydrolase activity, acting on carbon-nitrogen (but not peptide) bonds, in linear amidines"/>
    <property type="evidence" value="ECO:0007669"/>
    <property type="project" value="InterPro"/>
</dbReference>
<dbReference type="PANTHER" id="PTHR32494:SF5">
    <property type="entry name" value="ALLANTOATE AMIDOHYDROLASE"/>
    <property type="match status" value="1"/>
</dbReference>
<protein>
    <recommendedName>
        <fullName evidence="3">Peptidase M20 dimerisation domain-containing protein</fullName>
    </recommendedName>
</protein>
<dbReference type="InterPro" id="IPR002933">
    <property type="entry name" value="Peptidase_M20"/>
</dbReference>
<reference evidence="2" key="1">
    <citation type="submission" date="2018-05" db="EMBL/GenBank/DDBJ databases">
        <authorList>
            <person name="Lanie J.A."/>
            <person name="Ng W.-L."/>
            <person name="Kazmierczak K.M."/>
            <person name="Andrzejewski T.M."/>
            <person name="Davidsen T.M."/>
            <person name="Wayne K.J."/>
            <person name="Tettelin H."/>
            <person name="Glass J.I."/>
            <person name="Rusch D."/>
            <person name="Podicherti R."/>
            <person name="Tsui H.-C.T."/>
            <person name="Winkler M.E."/>
        </authorList>
    </citation>
    <scope>NUCLEOTIDE SEQUENCE</scope>
</reference>
<dbReference type="Gene3D" id="3.40.630.10">
    <property type="entry name" value="Zn peptidases"/>
    <property type="match status" value="1"/>
</dbReference>
<dbReference type="InterPro" id="IPR010158">
    <property type="entry name" value="Amidase_Cbmase"/>
</dbReference>
<dbReference type="SUPFAM" id="SSF53187">
    <property type="entry name" value="Zn-dependent exopeptidases"/>
    <property type="match status" value="1"/>
</dbReference>
<dbReference type="SUPFAM" id="SSF55031">
    <property type="entry name" value="Bacterial exopeptidase dimerisation domain"/>
    <property type="match status" value="1"/>
</dbReference>
<gene>
    <name evidence="2" type="ORF">METZ01_LOCUS147044</name>
</gene>
<dbReference type="InterPro" id="IPR036264">
    <property type="entry name" value="Bact_exopeptidase_dim_dom"/>
</dbReference>
<evidence type="ECO:0000256" key="1">
    <source>
        <dbReference type="ARBA" id="ARBA00022801"/>
    </source>
</evidence>
<evidence type="ECO:0008006" key="3">
    <source>
        <dbReference type="Google" id="ProtNLM"/>
    </source>
</evidence>
<proteinExistence type="predicted"/>